<feature type="region of interest" description="Disordered" evidence="1">
    <location>
        <begin position="1"/>
        <end position="51"/>
    </location>
</feature>
<dbReference type="Proteomes" id="UP001153678">
    <property type="component" value="Unassembled WGS sequence"/>
</dbReference>
<gene>
    <name evidence="2" type="ORF">FWILDA_LOCUS6860</name>
</gene>
<dbReference type="EMBL" id="CAMKVN010001291">
    <property type="protein sequence ID" value="CAI2174974.1"/>
    <property type="molecule type" value="Genomic_DNA"/>
</dbReference>
<feature type="compositionally biased region" description="Basic residues" evidence="1">
    <location>
        <begin position="1"/>
        <end position="11"/>
    </location>
</feature>
<name>A0A9W4WS94_9GLOM</name>
<evidence type="ECO:0000256" key="1">
    <source>
        <dbReference type="SAM" id="MobiDB-lite"/>
    </source>
</evidence>
<reference evidence="2" key="1">
    <citation type="submission" date="2022-08" db="EMBL/GenBank/DDBJ databases">
        <authorList>
            <person name="Kallberg Y."/>
            <person name="Tangrot J."/>
            <person name="Rosling A."/>
        </authorList>
    </citation>
    <scope>NUCLEOTIDE SEQUENCE</scope>
    <source>
        <strain evidence="2">Wild A</strain>
    </source>
</reference>
<feature type="compositionally biased region" description="Basic and acidic residues" evidence="1">
    <location>
        <begin position="12"/>
        <end position="23"/>
    </location>
</feature>
<keyword evidence="3" id="KW-1185">Reference proteome</keyword>
<feature type="non-terminal residue" evidence="2">
    <location>
        <position position="91"/>
    </location>
</feature>
<comment type="caution">
    <text evidence="2">The sequence shown here is derived from an EMBL/GenBank/DDBJ whole genome shotgun (WGS) entry which is preliminary data.</text>
</comment>
<protein>
    <submittedName>
        <fullName evidence="2">12971_t:CDS:1</fullName>
    </submittedName>
</protein>
<accession>A0A9W4WS94</accession>
<evidence type="ECO:0000313" key="3">
    <source>
        <dbReference type="Proteomes" id="UP001153678"/>
    </source>
</evidence>
<evidence type="ECO:0000313" key="2">
    <source>
        <dbReference type="EMBL" id="CAI2174974.1"/>
    </source>
</evidence>
<sequence>MATTTRNKHKQLAKEVERQRLVQEEGDDTDSDYKSNLSESEQEASDQTISDNDVVDVINITDDNDANTSIIEDILKKRKPPNKITRPKTSW</sequence>
<proteinExistence type="predicted"/>
<dbReference type="AlphaFoldDB" id="A0A9W4WS94"/>
<organism evidence="2 3">
    <name type="scientific">Funneliformis geosporum</name>
    <dbReference type="NCBI Taxonomy" id="1117311"/>
    <lineage>
        <taxon>Eukaryota</taxon>
        <taxon>Fungi</taxon>
        <taxon>Fungi incertae sedis</taxon>
        <taxon>Mucoromycota</taxon>
        <taxon>Glomeromycotina</taxon>
        <taxon>Glomeromycetes</taxon>
        <taxon>Glomerales</taxon>
        <taxon>Glomeraceae</taxon>
        <taxon>Funneliformis</taxon>
    </lineage>
</organism>
<dbReference type="OrthoDB" id="2430631at2759"/>